<feature type="transmembrane region" description="Helical" evidence="25">
    <location>
        <begin position="302"/>
        <end position="320"/>
    </location>
</feature>
<dbReference type="GO" id="GO:0022857">
    <property type="term" value="F:transmembrane transporter activity"/>
    <property type="evidence" value="ECO:0007669"/>
    <property type="project" value="InterPro"/>
</dbReference>
<evidence type="ECO:0000256" key="7">
    <source>
        <dbReference type="ARBA" id="ARBA00023228"/>
    </source>
</evidence>
<evidence type="ECO:0000256" key="6">
    <source>
        <dbReference type="ARBA" id="ARBA00023136"/>
    </source>
</evidence>
<dbReference type="Gene3D" id="1.20.1250.20">
    <property type="entry name" value="MFS general substrate transporter like domains"/>
    <property type="match status" value="2"/>
</dbReference>
<keyword evidence="6 25" id="KW-0472">Membrane</keyword>
<gene>
    <name evidence="27" type="ORF">Lspi_2294</name>
</gene>
<comment type="catalytic activity">
    <reaction evidence="8">
        <text>L-lysyl-L-alanine(out) = L-lysyl-L-alanine(in)</text>
        <dbReference type="Rhea" id="RHEA:79399"/>
        <dbReference type="ChEBI" id="CHEBI:229954"/>
    </reaction>
</comment>
<comment type="catalytic activity">
    <reaction evidence="11">
        <text>L-alpha-aminoacyl-L-histidine(out) = L-alpha-aminoacyl-L-histidine(in)</text>
        <dbReference type="Rhea" id="RHEA:79375"/>
        <dbReference type="ChEBI" id="CHEBI:229967"/>
    </reaction>
</comment>
<comment type="subunit">
    <text evidence="24">Homodimer. Interacts with lysosomal protein GLMP (via lumenal domain); the interaction starts while both proteins are still in the endoplasmic reticulum and is required for stabilization of MFSD1 in lysosomes but has no direct effect on its targeting to lysosomes or transporter activity.</text>
</comment>
<dbReference type="SUPFAM" id="SSF103473">
    <property type="entry name" value="MFS general substrate transporter"/>
    <property type="match status" value="1"/>
</dbReference>
<comment type="catalytic activity">
    <reaction evidence="20">
        <text>L-lysyl-glycine(out) = L-lysyl-glycine(in)</text>
        <dbReference type="Rhea" id="RHEA:79407"/>
        <dbReference type="ChEBI" id="CHEBI:191202"/>
    </reaction>
</comment>
<feature type="transmembrane region" description="Helical" evidence="25">
    <location>
        <begin position="359"/>
        <end position="381"/>
    </location>
</feature>
<comment type="function">
    <text evidence="23">Lysosomal dipeptide uniporter that selectively exports lysine, arginine or histidine-containing dipeptides with a net positive charge from the lysosome lumen into the cytosol. Could play a role in a specific type of protein O-glycosylation indirectly regulating macrophages migration and tissue invasion. Also essential for liver homeostasis.</text>
</comment>
<feature type="transmembrane region" description="Helical" evidence="25">
    <location>
        <begin position="272"/>
        <end position="290"/>
    </location>
</feature>
<comment type="catalytic activity">
    <reaction evidence="12">
        <text>L-lysyl-L-alpha-amino acid(out) = L-lysyl-L-alpha-amino acid(in)</text>
        <dbReference type="Rhea" id="RHEA:79387"/>
        <dbReference type="ChEBI" id="CHEBI:229965"/>
    </reaction>
</comment>
<dbReference type="AlphaFoldDB" id="A0A0W0YXP9"/>
<sequence length="433" mass="47862">MSYSQNHVLPENYPSNNIKPWVVWGLGSLFYFYECLLQVSPSVMSTELMRDFAVTSHTLGILSGIYFYSYAIMQLPGGVMMDYFGPQRLLTLATTICAISTIAFGLTDHFYTACIARLMIGFGSAFAAVGAMKLAANWFPANRFAFLTGMMVTIGMLGAIGGEAPLALLVDHYGWRHSMVIMGMVGLVIAFLILVIAKDAPRNAKHTVKISEEIREAPLMSSLLTLIKNRQLWLVAVFGGLMYMSTPVFCGLWGVPFLMFKMGLTKATAANYISLVFVGWAIASPFWGIFSNRIGRRKPPMYIGSVGALLTSLLFIFYPFKSGLLMQIFLFAFGIFSSGFLPAFAVAKELCCKRYVATGLSFMNMMNMVGIALAQPLIGYILDLMWQGKIVDKVRVYPLEAYHVALAILPAGIFISLLVLPRIKETYCQSVND</sequence>
<feature type="transmembrane region" description="Helical" evidence="25">
    <location>
        <begin position="174"/>
        <end position="197"/>
    </location>
</feature>
<evidence type="ECO:0000256" key="16">
    <source>
        <dbReference type="ARBA" id="ARBA00044900"/>
    </source>
</evidence>
<comment type="catalytic activity">
    <reaction evidence="13">
        <text>L-alpha-aminoacyl-L-lysine(out) = L-alpha-aminoacyl-L-lysine(in)</text>
        <dbReference type="Rhea" id="RHEA:79383"/>
        <dbReference type="ChEBI" id="CHEBI:229966"/>
    </reaction>
</comment>
<comment type="subcellular location">
    <subcellularLocation>
        <location evidence="1">Lysosome membrane</location>
        <topology evidence="1">Multi-pass membrane protein</topology>
    </subcellularLocation>
</comment>
<comment type="caution">
    <text evidence="27">The sequence shown here is derived from an EMBL/GenBank/DDBJ whole genome shotgun (WGS) entry which is preliminary data.</text>
</comment>
<reference evidence="27 28" key="1">
    <citation type="submission" date="2015-11" db="EMBL/GenBank/DDBJ databases">
        <title>Genomic analysis of 38 Legionella species identifies large and diverse effector repertoires.</title>
        <authorList>
            <person name="Burstein D."/>
            <person name="Amaro F."/>
            <person name="Zusman T."/>
            <person name="Lifshitz Z."/>
            <person name="Cohen O."/>
            <person name="Gilbert J.A."/>
            <person name="Pupko T."/>
            <person name="Shuman H.A."/>
            <person name="Segal G."/>
        </authorList>
    </citation>
    <scope>NUCLEOTIDE SEQUENCE [LARGE SCALE GENOMIC DNA]</scope>
    <source>
        <strain evidence="27 28">Mt.St.Helens-9</strain>
    </source>
</reference>
<organism evidence="27 28">
    <name type="scientific">Legionella spiritensis</name>
    <dbReference type="NCBI Taxonomy" id="452"/>
    <lineage>
        <taxon>Bacteria</taxon>
        <taxon>Pseudomonadati</taxon>
        <taxon>Pseudomonadota</taxon>
        <taxon>Gammaproteobacteria</taxon>
        <taxon>Legionellales</taxon>
        <taxon>Legionellaceae</taxon>
        <taxon>Legionella</taxon>
    </lineage>
</organism>
<evidence type="ECO:0000256" key="24">
    <source>
        <dbReference type="ARBA" id="ARBA00046376"/>
    </source>
</evidence>
<keyword evidence="5 25" id="KW-1133">Transmembrane helix</keyword>
<dbReference type="PATRIC" id="fig|452.5.peg.2530"/>
<feature type="transmembrane region" description="Helical" evidence="25">
    <location>
        <begin position="232"/>
        <end position="260"/>
    </location>
</feature>
<proteinExistence type="inferred from homology"/>
<dbReference type="EMBL" id="LNYX01000031">
    <property type="protein sequence ID" value="KTD61664.1"/>
    <property type="molecule type" value="Genomic_DNA"/>
</dbReference>
<comment type="catalytic activity">
    <reaction evidence="19">
        <text>L-alanyl-L-lysine(out) = L-alanyl-L-lysine(in)</text>
        <dbReference type="Rhea" id="RHEA:79415"/>
        <dbReference type="ChEBI" id="CHEBI:192470"/>
    </reaction>
</comment>
<evidence type="ECO:0000256" key="1">
    <source>
        <dbReference type="ARBA" id="ARBA00004155"/>
    </source>
</evidence>
<feature type="transmembrane region" description="Helical" evidence="25">
    <location>
        <begin position="85"/>
        <end position="104"/>
    </location>
</feature>
<evidence type="ECO:0000256" key="10">
    <source>
        <dbReference type="ARBA" id="ARBA00044881"/>
    </source>
</evidence>
<evidence type="ECO:0000256" key="11">
    <source>
        <dbReference type="ARBA" id="ARBA00044884"/>
    </source>
</evidence>
<evidence type="ECO:0000256" key="15">
    <source>
        <dbReference type="ARBA" id="ARBA00044899"/>
    </source>
</evidence>
<evidence type="ECO:0000256" key="9">
    <source>
        <dbReference type="ARBA" id="ARBA00044878"/>
    </source>
</evidence>
<comment type="catalytic activity">
    <reaction evidence="18">
        <text>L-histidyl-L-alpha-amino acid(out) = L-histidyl-L-alpha-amino acid(in)</text>
        <dbReference type="Rhea" id="RHEA:79379"/>
        <dbReference type="ChEBI" id="CHEBI:229964"/>
    </reaction>
</comment>
<protein>
    <recommendedName>
        <fullName evidence="21">Lysosomal dipeptide transporter MFSD1</fullName>
    </recommendedName>
    <alternativeName>
        <fullName evidence="22">Major facilitator superfamily domain-containing protein 1</fullName>
    </alternativeName>
</protein>
<comment type="similarity">
    <text evidence="2">Belongs to the major facilitator superfamily.</text>
</comment>
<dbReference type="RefSeq" id="WP_058484200.1">
    <property type="nucleotide sequence ID" value="NZ_CAAAII010000001.1"/>
</dbReference>
<evidence type="ECO:0000256" key="21">
    <source>
        <dbReference type="ARBA" id="ARBA00044985"/>
    </source>
</evidence>
<dbReference type="Proteomes" id="UP000054877">
    <property type="component" value="Unassembled WGS sequence"/>
</dbReference>
<dbReference type="Pfam" id="PF07690">
    <property type="entry name" value="MFS_1"/>
    <property type="match status" value="2"/>
</dbReference>
<dbReference type="STRING" id="452.Lspi_2294"/>
<evidence type="ECO:0000256" key="25">
    <source>
        <dbReference type="SAM" id="Phobius"/>
    </source>
</evidence>
<comment type="catalytic activity">
    <reaction evidence="15">
        <text>L-arginyl-L-alpha-amino acid(out) = L-arginyl-L-alpha-amino acid(in)</text>
        <dbReference type="Rhea" id="RHEA:79371"/>
        <dbReference type="ChEBI" id="CHEBI:84315"/>
    </reaction>
</comment>
<evidence type="ECO:0000256" key="17">
    <source>
        <dbReference type="ARBA" id="ARBA00044903"/>
    </source>
</evidence>
<accession>A0A0W0YXP9</accession>
<keyword evidence="28" id="KW-1185">Reference proteome</keyword>
<evidence type="ECO:0000256" key="23">
    <source>
        <dbReference type="ARBA" id="ARBA00045709"/>
    </source>
</evidence>
<evidence type="ECO:0000256" key="22">
    <source>
        <dbReference type="ARBA" id="ARBA00045018"/>
    </source>
</evidence>
<dbReference type="GO" id="GO:0005765">
    <property type="term" value="C:lysosomal membrane"/>
    <property type="evidence" value="ECO:0007669"/>
    <property type="project" value="UniProtKB-SubCell"/>
</dbReference>
<keyword evidence="4 25" id="KW-0812">Transmembrane</keyword>
<comment type="catalytic activity">
    <reaction evidence="9">
        <text>L-histidyl-glycine(out) = L-histidyl-glycine(in)</text>
        <dbReference type="Rhea" id="RHEA:79395"/>
        <dbReference type="ChEBI" id="CHEBI:229957"/>
    </reaction>
</comment>
<dbReference type="InterPro" id="IPR020846">
    <property type="entry name" value="MFS_dom"/>
</dbReference>
<name>A0A0W0YXP9_LEGSP</name>
<dbReference type="OrthoDB" id="9771451at2"/>
<feature type="domain" description="Major facilitator superfamily (MFS) profile" evidence="26">
    <location>
        <begin position="20"/>
        <end position="424"/>
    </location>
</feature>
<dbReference type="InterPro" id="IPR036259">
    <property type="entry name" value="MFS_trans_sf"/>
</dbReference>
<feature type="transmembrane region" description="Helical" evidence="25">
    <location>
        <begin position="110"/>
        <end position="132"/>
    </location>
</feature>
<evidence type="ECO:0000256" key="20">
    <source>
        <dbReference type="ARBA" id="ARBA00044924"/>
    </source>
</evidence>
<evidence type="ECO:0000256" key="14">
    <source>
        <dbReference type="ARBA" id="ARBA00044898"/>
    </source>
</evidence>
<feature type="transmembrane region" description="Helical" evidence="25">
    <location>
        <begin position="326"/>
        <end position="347"/>
    </location>
</feature>
<feature type="transmembrane region" description="Helical" evidence="25">
    <location>
        <begin position="21"/>
        <end position="40"/>
    </location>
</feature>
<dbReference type="InterPro" id="IPR052187">
    <property type="entry name" value="MFSD1"/>
</dbReference>
<evidence type="ECO:0000259" key="26">
    <source>
        <dbReference type="PROSITE" id="PS50850"/>
    </source>
</evidence>
<dbReference type="PROSITE" id="PS50850">
    <property type="entry name" value="MFS"/>
    <property type="match status" value="1"/>
</dbReference>
<evidence type="ECO:0000256" key="19">
    <source>
        <dbReference type="ARBA" id="ARBA00044919"/>
    </source>
</evidence>
<evidence type="ECO:0000313" key="28">
    <source>
        <dbReference type="Proteomes" id="UP000054877"/>
    </source>
</evidence>
<keyword evidence="3" id="KW-0813">Transport</keyword>
<feature type="transmembrane region" description="Helical" evidence="25">
    <location>
        <begin position="144"/>
        <end position="162"/>
    </location>
</feature>
<feature type="transmembrane region" description="Helical" evidence="25">
    <location>
        <begin position="401"/>
        <end position="420"/>
    </location>
</feature>
<comment type="catalytic activity">
    <reaction evidence="16">
        <text>L-lysyl-L-lysine(out) = L-lysyl-L-lysine(in)</text>
        <dbReference type="Rhea" id="RHEA:79403"/>
        <dbReference type="ChEBI" id="CHEBI:229956"/>
    </reaction>
</comment>
<evidence type="ECO:0000256" key="18">
    <source>
        <dbReference type="ARBA" id="ARBA00044912"/>
    </source>
</evidence>
<comment type="catalytic activity">
    <reaction evidence="14">
        <text>L-aspartyl-L-lysine(out) = L-aspartyl-L-lysine(in)</text>
        <dbReference type="Rhea" id="RHEA:79411"/>
        <dbReference type="ChEBI" id="CHEBI:229953"/>
    </reaction>
</comment>
<evidence type="ECO:0000256" key="4">
    <source>
        <dbReference type="ARBA" id="ARBA00022692"/>
    </source>
</evidence>
<comment type="catalytic activity">
    <reaction evidence="17">
        <text>L-arginyl-glycine(out) = L-arginyl-glycine(in)</text>
        <dbReference type="Rhea" id="RHEA:79391"/>
        <dbReference type="ChEBI" id="CHEBI:229955"/>
    </reaction>
</comment>
<evidence type="ECO:0000313" key="27">
    <source>
        <dbReference type="EMBL" id="KTD61664.1"/>
    </source>
</evidence>
<evidence type="ECO:0000256" key="12">
    <source>
        <dbReference type="ARBA" id="ARBA00044891"/>
    </source>
</evidence>
<dbReference type="PANTHER" id="PTHR23512">
    <property type="entry name" value="MAJOR FACILITATOR SUPERFAMILY DOMAIN-CONTAINING PROTEIN 1"/>
    <property type="match status" value="1"/>
</dbReference>
<feature type="transmembrane region" description="Helical" evidence="25">
    <location>
        <begin position="52"/>
        <end position="73"/>
    </location>
</feature>
<dbReference type="PANTHER" id="PTHR23512:SF3">
    <property type="entry name" value="MAJOR FACILITATOR SUPERFAMILY DOMAIN-CONTAINING PROTEIN 1"/>
    <property type="match status" value="1"/>
</dbReference>
<evidence type="ECO:0000256" key="3">
    <source>
        <dbReference type="ARBA" id="ARBA00022448"/>
    </source>
</evidence>
<keyword evidence="7" id="KW-0458">Lysosome</keyword>
<evidence type="ECO:0000256" key="2">
    <source>
        <dbReference type="ARBA" id="ARBA00008335"/>
    </source>
</evidence>
<evidence type="ECO:0000256" key="5">
    <source>
        <dbReference type="ARBA" id="ARBA00022989"/>
    </source>
</evidence>
<dbReference type="InterPro" id="IPR011701">
    <property type="entry name" value="MFS"/>
</dbReference>
<comment type="catalytic activity">
    <reaction evidence="10">
        <text>L-alpha-aminoacyl-L-arginine(out) = L-alpha-aminoacyl-L-arginine(in)</text>
        <dbReference type="Rhea" id="RHEA:79367"/>
        <dbReference type="ChEBI" id="CHEBI:229968"/>
    </reaction>
</comment>
<evidence type="ECO:0000256" key="8">
    <source>
        <dbReference type="ARBA" id="ARBA00044876"/>
    </source>
</evidence>
<evidence type="ECO:0000256" key="13">
    <source>
        <dbReference type="ARBA" id="ARBA00044893"/>
    </source>
</evidence>